<keyword evidence="2 6" id="KW-0032">Aminotransferase</keyword>
<evidence type="ECO:0000256" key="4">
    <source>
        <dbReference type="ARBA" id="ARBA00022898"/>
    </source>
</evidence>
<dbReference type="PANTHER" id="PTHR11986">
    <property type="entry name" value="AMINOTRANSFERASE CLASS III"/>
    <property type="match status" value="1"/>
</dbReference>
<proteinExistence type="inferred from homology"/>
<dbReference type="PANTHER" id="PTHR11986:SF79">
    <property type="entry name" value="ACETYLORNITHINE AMINOTRANSFERASE, MITOCHONDRIAL"/>
    <property type="match status" value="1"/>
</dbReference>
<dbReference type="PROSITE" id="PS00600">
    <property type="entry name" value="AA_TRANSFER_CLASS_3"/>
    <property type="match status" value="1"/>
</dbReference>
<gene>
    <name evidence="6" type="ORF">SAMN05444407_10755</name>
</gene>
<dbReference type="CDD" id="cd00610">
    <property type="entry name" value="OAT_like"/>
    <property type="match status" value="1"/>
</dbReference>
<dbReference type="InterPro" id="IPR015424">
    <property type="entry name" value="PyrdxlP-dep_Trfase"/>
</dbReference>
<dbReference type="FunFam" id="3.40.640.10:FF:000004">
    <property type="entry name" value="Acetylornithine aminotransferase"/>
    <property type="match status" value="1"/>
</dbReference>
<dbReference type="PIRSF" id="PIRSF000521">
    <property type="entry name" value="Transaminase_4ab_Lys_Orn"/>
    <property type="match status" value="1"/>
</dbReference>
<dbReference type="Gene3D" id="3.90.1150.10">
    <property type="entry name" value="Aspartate Aminotransferase, domain 1"/>
    <property type="match status" value="1"/>
</dbReference>
<keyword evidence="3 6" id="KW-0808">Transferase</keyword>
<dbReference type="InterPro" id="IPR015421">
    <property type="entry name" value="PyrdxlP-dep_Trfase_major"/>
</dbReference>
<accession>A0A1M7E783</accession>
<keyword evidence="4 5" id="KW-0663">Pyridoxal phosphate</keyword>
<dbReference type="InterPro" id="IPR015422">
    <property type="entry name" value="PyrdxlP-dep_Trfase_small"/>
</dbReference>
<reference evidence="6 7" key="1">
    <citation type="submission" date="2016-11" db="EMBL/GenBank/DDBJ databases">
        <authorList>
            <person name="Jaros S."/>
            <person name="Januszkiewicz K."/>
            <person name="Wedrychowicz H."/>
        </authorList>
    </citation>
    <scope>NUCLEOTIDE SEQUENCE [LARGE SCALE GENOMIC DNA]</scope>
    <source>
        <strain evidence="6 7">DSM 27621</strain>
    </source>
</reference>
<evidence type="ECO:0000313" key="7">
    <source>
        <dbReference type="Proteomes" id="UP000184069"/>
    </source>
</evidence>
<comment type="similarity">
    <text evidence="5">Belongs to the class-III pyridoxal-phosphate-dependent aminotransferase family.</text>
</comment>
<dbReference type="Pfam" id="PF00202">
    <property type="entry name" value="Aminotran_3"/>
    <property type="match status" value="1"/>
</dbReference>
<dbReference type="EMBL" id="FRBM01000007">
    <property type="protein sequence ID" value="SHL87622.1"/>
    <property type="molecule type" value="Genomic_DNA"/>
</dbReference>
<evidence type="ECO:0000313" key="6">
    <source>
        <dbReference type="EMBL" id="SHL87622.1"/>
    </source>
</evidence>
<dbReference type="GO" id="GO:0042802">
    <property type="term" value="F:identical protein binding"/>
    <property type="evidence" value="ECO:0007669"/>
    <property type="project" value="TreeGrafter"/>
</dbReference>
<comment type="cofactor">
    <cofactor evidence="1">
        <name>pyridoxal 5'-phosphate</name>
        <dbReference type="ChEBI" id="CHEBI:597326"/>
    </cofactor>
</comment>
<dbReference type="AlphaFoldDB" id="A0A1M7E783"/>
<protein>
    <submittedName>
        <fullName evidence="6">Acetylornithine/succinyldiaminopimelate/putrescine aminotransferase</fullName>
    </submittedName>
</protein>
<dbReference type="GO" id="GO:0008483">
    <property type="term" value="F:transaminase activity"/>
    <property type="evidence" value="ECO:0007669"/>
    <property type="project" value="UniProtKB-KW"/>
</dbReference>
<dbReference type="InterPro" id="IPR005814">
    <property type="entry name" value="Aminotrans_3"/>
</dbReference>
<dbReference type="InterPro" id="IPR050103">
    <property type="entry name" value="Class-III_PLP-dep_AT"/>
</dbReference>
<dbReference type="SUPFAM" id="SSF53383">
    <property type="entry name" value="PLP-dependent transferases"/>
    <property type="match status" value="1"/>
</dbReference>
<dbReference type="InterPro" id="IPR049704">
    <property type="entry name" value="Aminotrans_3_PPA_site"/>
</dbReference>
<sequence length="418" mass="46661">MIFYSLIIISAFAESFIALLKFFETMEMHKDFFIYQAQTTKFAAGFEVEKAEGSYIYGTDGRKYLDFVAGVSANTLGHSHPKVVNAIKEQADKYLHVMVYGEYAQEKPIALCKLLAEATPEPLEVTYLVNSGAEAIDGSLKLAKRYTGREEIVSFKNSYHGNTHGALSVSGNENHKREFRPLLPMITFIEFNNENEFDKITEKTACVILETIQGAAGFLVPNDDYLIKLKKRCEEVGALLILDEIQPGFGRTGKLFSFEHFGIVPDILVMGKGMGGGVPVGAFMSSMKIMETLSHSPKLGHITTFGGNPLIAAASYATLKEVLESGLMEEVEEKEKLFRELLVHPKIKNINGRGLMLAVNLGEPEYTLNVAKKCMENGLIVFWQLYRNEYLRISPPLTISKDEIRKGCQIILDILNEN</sequence>
<evidence type="ECO:0000256" key="1">
    <source>
        <dbReference type="ARBA" id="ARBA00001933"/>
    </source>
</evidence>
<evidence type="ECO:0000256" key="3">
    <source>
        <dbReference type="ARBA" id="ARBA00022679"/>
    </source>
</evidence>
<dbReference type="Gene3D" id="3.40.640.10">
    <property type="entry name" value="Type I PLP-dependent aspartate aminotransferase-like (Major domain)"/>
    <property type="match status" value="1"/>
</dbReference>
<evidence type="ECO:0000256" key="5">
    <source>
        <dbReference type="RuleBase" id="RU003560"/>
    </source>
</evidence>
<dbReference type="STRING" id="1423959.SAMN05444407_10755"/>
<dbReference type="GO" id="GO:0030170">
    <property type="term" value="F:pyridoxal phosphate binding"/>
    <property type="evidence" value="ECO:0007669"/>
    <property type="project" value="InterPro"/>
</dbReference>
<evidence type="ECO:0000256" key="2">
    <source>
        <dbReference type="ARBA" id="ARBA00022576"/>
    </source>
</evidence>
<dbReference type="Proteomes" id="UP000184069">
    <property type="component" value="Unassembled WGS sequence"/>
</dbReference>
<name>A0A1M7E783_9FLAO</name>
<organism evidence="6 7">
    <name type="scientific">Chryseobacterium contaminans</name>
    <dbReference type="NCBI Taxonomy" id="1423959"/>
    <lineage>
        <taxon>Bacteria</taxon>
        <taxon>Pseudomonadati</taxon>
        <taxon>Bacteroidota</taxon>
        <taxon>Flavobacteriia</taxon>
        <taxon>Flavobacteriales</taxon>
        <taxon>Weeksellaceae</taxon>
        <taxon>Chryseobacterium group</taxon>
        <taxon>Chryseobacterium</taxon>
    </lineage>
</organism>